<feature type="binding site" evidence="6">
    <location>
        <position position="296"/>
    </location>
    <ligand>
        <name>substrate</name>
    </ligand>
</feature>
<feature type="binding site" evidence="6">
    <location>
        <position position="226"/>
    </location>
    <ligand>
        <name>substrate</name>
    </ligand>
</feature>
<feature type="binding site" evidence="6">
    <location>
        <position position="102"/>
    </location>
    <ligand>
        <name>substrate</name>
    </ligand>
</feature>
<feature type="binding site" evidence="6">
    <location>
        <position position="152"/>
    </location>
    <ligand>
        <name>substrate</name>
    </ligand>
</feature>
<comment type="subunit">
    <text evidence="2 6">Homotetramer.</text>
</comment>
<dbReference type="NCBIfam" id="TIGR03814">
    <property type="entry name" value="Gln_ase"/>
    <property type="match status" value="1"/>
</dbReference>
<feature type="chain" id="PRO_5032641220" description="Glutaminase" evidence="7">
    <location>
        <begin position="29"/>
        <end position="343"/>
    </location>
</feature>
<feature type="signal peptide" evidence="7">
    <location>
        <begin position="1"/>
        <end position="28"/>
    </location>
</feature>
<evidence type="ECO:0000256" key="4">
    <source>
        <dbReference type="ARBA" id="ARBA00022801"/>
    </source>
</evidence>
<dbReference type="EC" id="3.5.1.2" evidence="3 6"/>
<gene>
    <name evidence="6 8" type="primary">glsA</name>
    <name evidence="8" type="ORF">GNY06_04960</name>
</gene>
<comment type="catalytic activity">
    <reaction evidence="5 6">
        <text>L-glutamine + H2O = L-glutamate + NH4(+)</text>
        <dbReference type="Rhea" id="RHEA:15889"/>
        <dbReference type="ChEBI" id="CHEBI:15377"/>
        <dbReference type="ChEBI" id="CHEBI:28938"/>
        <dbReference type="ChEBI" id="CHEBI:29985"/>
        <dbReference type="ChEBI" id="CHEBI:58359"/>
        <dbReference type="EC" id="3.5.1.2"/>
    </reaction>
</comment>
<keyword evidence="7" id="KW-0732">Signal</keyword>
<evidence type="ECO:0000256" key="5">
    <source>
        <dbReference type="ARBA" id="ARBA00049534"/>
    </source>
</evidence>
<dbReference type="Proteomes" id="UP000553459">
    <property type="component" value="Unassembled WGS sequence"/>
</dbReference>
<feature type="binding site" evidence="6">
    <location>
        <position position="196"/>
    </location>
    <ligand>
        <name>substrate</name>
    </ligand>
</feature>
<evidence type="ECO:0000256" key="3">
    <source>
        <dbReference type="ARBA" id="ARBA00012918"/>
    </source>
</evidence>
<feature type="binding site" evidence="6">
    <location>
        <position position="278"/>
    </location>
    <ligand>
        <name>substrate</name>
    </ligand>
</feature>
<comment type="caution">
    <text evidence="8">The sequence shown here is derived from an EMBL/GenBank/DDBJ whole genome shotgun (WGS) entry which is preliminary data.</text>
</comment>
<dbReference type="SUPFAM" id="SSF56601">
    <property type="entry name" value="beta-lactamase/transpeptidase-like"/>
    <property type="match status" value="1"/>
</dbReference>
<reference evidence="8 9" key="1">
    <citation type="submission" date="2019-11" db="EMBL/GenBank/DDBJ databases">
        <title>Characterization of Elizabethkingia argenteiflava sp. nov., isolated from inner surface of Soybean Pods.</title>
        <authorList>
            <person name="Mo S."/>
        </authorList>
    </citation>
    <scope>NUCLEOTIDE SEQUENCE [LARGE SCALE GENOMIC DNA]</scope>
    <source>
        <strain evidence="8 9">YB22</strain>
    </source>
</reference>
<keyword evidence="6" id="KW-0007">Acetylation</keyword>
<dbReference type="Gene3D" id="3.40.710.10">
    <property type="entry name" value="DD-peptidase/beta-lactamase superfamily"/>
    <property type="match status" value="1"/>
</dbReference>
<dbReference type="Pfam" id="PF04960">
    <property type="entry name" value="Glutaminase"/>
    <property type="match status" value="1"/>
</dbReference>
<dbReference type="PANTHER" id="PTHR12544:SF29">
    <property type="entry name" value="GLUTAMINASE"/>
    <property type="match status" value="1"/>
</dbReference>
<dbReference type="GO" id="GO:0006543">
    <property type="term" value="P:L-glutamine catabolic process"/>
    <property type="evidence" value="ECO:0007669"/>
    <property type="project" value="TreeGrafter"/>
</dbReference>
<evidence type="ECO:0000313" key="9">
    <source>
        <dbReference type="Proteomes" id="UP000553459"/>
    </source>
</evidence>
<dbReference type="GO" id="GO:0004359">
    <property type="term" value="F:glutaminase activity"/>
    <property type="evidence" value="ECO:0007669"/>
    <property type="project" value="UniProtKB-UniRule"/>
</dbReference>
<evidence type="ECO:0000256" key="6">
    <source>
        <dbReference type="HAMAP-Rule" id="MF_00313"/>
    </source>
</evidence>
<accession>A0A845PWD3</accession>
<dbReference type="AlphaFoldDB" id="A0A845PWD3"/>
<dbReference type="RefSeq" id="WP_166519070.1">
    <property type="nucleotide sequence ID" value="NZ_JAAABJ010000433.1"/>
</dbReference>
<sequence>MKRKYFPNVAFKIIFTLGIYFSPLNLCAQTVAPYTSSLSSITEDSLHDILVKNSTYSQQGKVADYIPELGKADPKSIALSVIDENGKIINIGDTDKKFTIQSISKIISLMVAVREKGEQNIFSKIGYFGTDKPFNHFSNLETIGKPLNPLMNAGAILTTSLIEGEGEIPFIKILNMVRYITNNNKINYNKSVYLSEKETGHRNRGMFYLMKNSGLLIGDEEKLNNYFKQCSIEVTAEDLAKIGYFFAHQCTRYDGDTTYKNADIASLIESQMLIAGMYEMSGEYARKVGLPSKSGVGGGITVSVPGKIGIGVYSPPLDEHGNSVAGYYMILDLAKRYHLSLFK</sequence>
<protein>
    <recommendedName>
        <fullName evidence="3 6">Glutaminase</fullName>
        <ecNumber evidence="3 6">3.5.1.2</ecNumber>
    </recommendedName>
</protein>
<keyword evidence="9" id="KW-1185">Reference proteome</keyword>
<dbReference type="InterPro" id="IPR012338">
    <property type="entry name" value="Beta-lactam/transpept-like"/>
</dbReference>
<evidence type="ECO:0000256" key="1">
    <source>
        <dbReference type="ARBA" id="ARBA00011076"/>
    </source>
</evidence>
<organism evidence="8 9">
    <name type="scientific">Elizabethkingia argenteiflava</name>
    <dbReference type="NCBI Taxonomy" id="2681556"/>
    <lineage>
        <taxon>Bacteria</taxon>
        <taxon>Pseudomonadati</taxon>
        <taxon>Bacteroidota</taxon>
        <taxon>Flavobacteriia</taxon>
        <taxon>Flavobacteriales</taxon>
        <taxon>Weeksellaceae</taxon>
        <taxon>Elizabethkingia</taxon>
    </lineage>
</organism>
<evidence type="ECO:0000256" key="2">
    <source>
        <dbReference type="ARBA" id="ARBA00011881"/>
    </source>
</evidence>
<comment type="similarity">
    <text evidence="1 6">Belongs to the glutaminase family.</text>
</comment>
<dbReference type="HAMAP" id="MF_00313">
    <property type="entry name" value="Glutaminase"/>
    <property type="match status" value="1"/>
</dbReference>
<dbReference type="GO" id="GO:0006537">
    <property type="term" value="P:glutamate biosynthetic process"/>
    <property type="evidence" value="ECO:0007669"/>
    <property type="project" value="TreeGrafter"/>
</dbReference>
<evidence type="ECO:0000256" key="7">
    <source>
        <dbReference type="SAM" id="SignalP"/>
    </source>
</evidence>
<dbReference type="EMBL" id="JAAABJ010000433">
    <property type="protein sequence ID" value="NAW50757.1"/>
    <property type="molecule type" value="Genomic_DNA"/>
</dbReference>
<evidence type="ECO:0000313" key="8">
    <source>
        <dbReference type="EMBL" id="NAW50757.1"/>
    </source>
</evidence>
<proteinExistence type="inferred from homology"/>
<keyword evidence="4 6" id="KW-0378">Hydrolase</keyword>
<feature type="binding site" evidence="6">
    <location>
        <position position="203"/>
    </location>
    <ligand>
        <name>substrate</name>
    </ligand>
</feature>
<dbReference type="InterPro" id="IPR015868">
    <property type="entry name" value="Glutaminase"/>
</dbReference>
<dbReference type="PANTHER" id="PTHR12544">
    <property type="entry name" value="GLUTAMINASE"/>
    <property type="match status" value="1"/>
</dbReference>
<name>A0A845PWD3_9FLAO</name>